<proteinExistence type="predicted"/>
<accession>A0ABM8CSV3</accession>
<evidence type="ECO:0000313" key="3">
    <source>
        <dbReference type="Proteomes" id="UP001317870"/>
    </source>
</evidence>
<reference evidence="2 3" key="1">
    <citation type="submission" date="2022-11" db="EMBL/GenBank/DDBJ databases">
        <title>Genome Sequencing of Nocardia sp. ON39_IFM12276 and assembly.</title>
        <authorList>
            <person name="Shimojima M."/>
            <person name="Toyokawa M."/>
            <person name="Uesaka K."/>
        </authorList>
    </citation>
    <scope>NUCLEOTIDE SEQUENCE [LARGE SCALE GENOMIC DNA]</scope>
    <source>
        <strain evidence="2 3">IFM 12276</strain>
    </source>
</reference>
<gene>
    <name evidence="2" type="ORF">IFM12276_10540</name>
</gene>
<feature type="compositionally biased region" description="Low complexity" evidence="1">
    <location>
        <begin position="16"/>
        <end position="26"/>
    </location>
</feature>
<feature type="compositionally biased region" description="Basic and acidic residues" evidence="1">
    <location>
        <begin position="27"/>
        <end position="58"/>
    </location>
</feature>
<dbReference type="Proteomes" id="UP001317870">
    <property type="component" value="Chromosome"/>
</dbReference>
<sequence length="58" mass="7165">MEMTEKSKKTPKKMPKQMPRQQQQQRQEQDMREGTDMEGRRGMKNDMPDRRGEQERRR</sequence>
<protein>
    <submittedName>
        <fullName evidence="2">Uncharacterized protein</fullName>
    </submittedName>
</protein>
<name>A0ABM8CSV3_9NOCA</name>
<feature type="region of interest" description="Disordered" evidence="1">
    <location>
        <begin position="1"/>
        <end position="58"/>
    </location>
</feature>
<organism evidence="2 3">
    <name type="scientific">Nocardia sputorum</name>
    <dbReference type="NCBI Taxonomy" id="2984338"/>
    <lineage>
        <taxon>Bacteria</taxon>
        <taxon>Bacillati</taxon>
        <taxon>Actinomycetota</taxon>
        <taxon>Actinomycetes</taxon>
        <taxon>Mycobacteriales</taxon>
        <taxon>Nocardiaceae</taxon>
        <taxon>Nocardia</taxon>
    </lineage>
</organism>
<dbReference type="EMBL" id="AP026978">
    <property type="protein sequence ID" value="BDT98025.1"/>
    <property type="molecule type" value="Genomic_DNA"/>
</dbReference>
<evidence type="ECO:0000256" key="1">
    <source>
        <dbReference type="SAM" id="MobiDB-lite"/>
    </source>
</evidence>
<evidence type="ECO:0000313" key="2">
    <source>
        <dbReference type="EMBL" id="BDT98025.1"/>
    </source>
</evidence>
<keyword evidence="3" id="KW-1185">Reference proteome</keyword>